<dbReference type="EMBL" id="UOEJ01000210">
    <property type="protein sequence ID" value="VAW05390.1"/>
    <property type="molecule type" value="Genomic_DNA"/>
</dbReference>
<dbReference type="GO" id="GO:0005737">
    <property type="term" value="C:cytoplasm"/>
    <property type="evidence" value="ECO:0007669"/>
    <property type="project" value="InterPro"/>
</dbReference>
<dbReference type="EC" id="3.4.11.23" evidence="6"/>
<protein>
    <submittedName>
        <fullName evidence="6">Peptidase B</fullName>
        <ecNumber evidence="6">3.4.11.23</ecNumber>
    </submittedName>
</protein>
<evidence type="ECO:0000256" key="3">
    <source>
        <dbReference type="ARBA" id="ARBA00022670"/>
    </source>
</evidence>
<keyword evidence="2 6" id="KW-0031">Aminopeptidase</keyword>
<dbReference type="SUPFAM" id="SSF53187">
    <property type="entry name" value="Zn-dependent exopeptidases"/>
    <property type="match status" value="1"/>
</dbReference>
<organism evidence="6">
    <name type="scientific">hydrothermal vent metagenome</name>
    <dbReference type="NCBI Taxonomy" id="652676"/>
    <lineage>
        <taxon>unclassified sequences</taxon>
        <taxon>metagenomes</taxon>
        <taxon>ecological metagenomes</taxon>
    </lineage>
</organism>
<evidence type="ECO:0000256" key="4">
    <source>
        <dbReference type="ARBA" id="ARBA00022801"/>
    </source>
</evidence>
<accession>A0A3B0SLV2</accession>
<dbReference type="GO" id="GO:0030145">
    <property type="term" value="F:manganese ion binding"/>
    <property type="evidence" value="ECO:0007669"/>
    <property type="project" value="InterPro"/>
</dbReference>
<dbReference type="InterPro" id="IPR043472">
    <property type="entry name" value="Macro_dom-like"/>
</dbReference>
<dbReference type="SUPFAM" id="SSF52949">
    <property type="entry name" value="Macro domain-like"/>
    <property type="match status" value="1"/>
</dbReference>
<evidence type="ECO:0000313" key="6">
    <source>
        <dbReference type="EMBL" id="VAW05390.1"/>
    </source>
</evidence>
<evidence type="ECO:0000256" key="2">
    <source>
        <dbReference type="ARBA" id="ARBA00022438"/>
    </source>
</evidence>
<dbReference type="Pfam" id="PF21337">
    <property type="entry name" value="Peptidase_M17_N_1"/>
    <property type="match status" value="1"/>
</dbReference>
<dbReference type="InterPro" id="IPR000819">
    <property type="entry name" value="Peptidase_M17_C"/>
</dbReference>
<dbReference type="GO" id="GO:0070006">
    <property type="term" value="F:metalloaminopeptidase activity"/>
    <property type="evidence" value="ECO:0007669"/>
    <property type="project" value="InterPro"/>
</dbReference>
<proteinExistence type="inferred from homology"/>
<dbReference type="CDD" id="cd00433">
    <property type="entry name" value="Peptidase_M17"/>
    <property type="match status" value="1"/>
</dbReference>
<dbReference type="Gene3D" id="3.40.220.10">
    <property type="entry name" value="Leucine Aminopeptidase, subunit E, domain 1"/>
    <property type="match status" value="1"/>
</dbReference>
<sequence length="465" mass="50553">MTAEINFLTNDGYDTAIPVHALSTADFKGWLETLDPARSRWVVAHDFKAAKGEILNFSDAEGELAAVVIGLGDNNDFPLEDIWCLAPAARKLPGGIYRLAGGHDPKLTALGWAMAQYKFDRYQKEKNTRKAILCLKDKAALKEAAAIISGITTVRDLVNTPTCDMGPSHLSVVMRELAGQYGGTFTETVGDDLLTMGYNSIHTVGRAATNRPRLLDMTWGRKDAPRLTLVGKGVCFDTGGLDLKPSSGMRLMKKDMGGAAHVLGLAQMIMETKLDVRLRLLIPAVENNISGDAFRPGDIIRTYKGTTVEVDNTDAEGRLVLCDALTLASEDSPDLILDFATLTGAARVAMGPAIVPFFTDGDQVARDLTSCSEKENDPVWRMPLYAPYTPQLKSSCADLNNMGSGPYGGAIMAALFLKHFVETPEKWVHFDVFAWNLNDQPGRPKGGEAMGIRTVFAYLKNNFGK</sequence>
<evidence type="ECO:0000259" key="5">
    <source>
        <dbReference type="PROSITE" id="PS00631"/>
    </source>
</evidence>
<name>A0A3B0SLV2_9ZZZZ</name>
<evidence type="ECO:0000256" key="1">
    <source>
        <dbReference type="ARBA" id="ARBA00009528"/>
    </source>
</evidence>
<dbReference type="PROSITE" id="PS00631">
    <property type="entry name" value="CYTOSOL_AP"/>
    <property type="match status" value="1"/>
</dbReference>
<dbReference type="Pfam" id="PF00883">
    <property type="entry name" value="Peptidase_M17"/>
    <property type="match status" value="1"/>
</dbReference>
<keyword evidence="4 6" id="KW-0378">Hydrolase</keyword>
<dbReference type="PRINTS" id="PR00481">
    <property type="entry name" value="LAMNOPPTDASE"/>
</dbReference>
<reference evidence="6" key="1">
    <citation type="submission" date="2018-06" db="EMBL/GenBank/DDBJ databases">
        <authorList>
            <person name="Zhirakovskaya E."/>
        </authorList>
    </citation>
    <scope>NUCLEOTIDE SEQUENCE</scope>
</reference>
<dbReference type="Gene3D" id="3.40.630.10">
    <property type="entry name" value="Zn peptidases"/>
    <property type="match status" value="1"/>
</dbReference>
<keyword evidence="3" id="KW-0645">Protease</keyword>
<feature type="domain" description="Cytosol aminopeptidase" evidence="5">
    <location>
        <begin position="312"/>
        <end position="319"/>
    </location>
</feature>
<comment type="similarity">
    <text evidence="1">Belongs to the peptidase M17 family.</text>
</comment>
<dbReference type="AlphaFoldDB" id="A0A3B0SLV2"/>
<dbReference type="GO" id="GO:0006508">
    <property type="term" value="P:proteolysis"/>
    <property type="evidence" value="ECO:0007669"/>
    <property type="project" value="UniProtKB-KW"/>
</dbReference>
<gene>
    <name evidence="6" type="ORF">MNBD_ALPHA01-341</name>
</gene>
<dbReference type="InterPro" id="IPR048816">
    <property type="entry name" value="Peptidase_M17_N_1"/>
</dbReference>
<dbReference type="InterPro" id="IPR011356">
    <property type="entry name" value="Leucine_aapep/pepB"/>
</dbReference>
<dbReference type="PANTHER" id="PTHR11963:SF20">
    <property type="entry name" value="PEPTIDASE B"/>
    <property type="match status" value="1"/>
</dbReference>
<dbReference type="PANTHER" id="PTHR11963">
    <property type="entry name" value="LEUCINE AMINOPEPTIDASE-RELATED"/>
    <property type="match status" value="1"/>
</dbReference>